<dbReference type="InterPro" id="IPR029063">
    <property type="entry name" value="SAM-dependent_MTases_sf"/>
</dbReference>
<accession>A0A246K009</accession>
<name>A0A246K009_9SPHN</name>
<evidence type="ECO:0008006" key="3">
    <source>
        <dbReference type="Google" id="ProtNLM"/>
    </source>
</evidence>
<evidence type="ECO:0000313" key="2">
    <source>
        <dbReference type="Proteomes" id="UP000197361"/>
    </source>
</evidence>
<dbReference type="EMBL" id="NISK01000001">
    <property type="protein sequence ID" value="OWQ98768.1"/>
    <property type="molecule type" value="Genomic_DNA"/>
</dbReference>
<sequence>MTNRHTIADVRRCPLDNGQPCDFTSLGSFIDKSGKVGEVSVIRCTRCGIGVSLPPLPDVAFLYDGRESQDFQPDARGLSHRIKDIAFRRQARALLRQLAHRPKAALDFGCGSGQFTRCLDDLLPCATVTGTDFHSEPPAELAGRDYFPIATASVHADAFDLVTAFHVLEHDDDPESLLNRIAALAAPGGTLVIEVPNIDCMWTRLLGQAWDAWYLPFHRIHFSRPALRALIDNAGLTIEQDIDICVPTMGRSLANAFGRPNSLPFLLAGIALHPLQWLGEALSGKPSAIRIIARKN</sequence>
<gene>
    <name evidence="1" type="ORF">CDQ92_00700</name>
</gene>
<dbReference type="Gene3D" id="3.40.50.150">
    <property type="entry name" value="Vaccinia Virus protein VP39"/>
    <property type="match status" value="1"/>
</dbReference>
<evidence type="ECO:0000313" key="1">
    <source>
        <dbReference type="EMBL" id="OWQ98768.1"/>
    </source>
</evidence>
<dbReference type="CDD" id="cd02440">
    <property type="entry name" value="AdoMet_MTases"/>
    <property type="match status" value="1"/>
</dbReference>
<comment type="caution">
    <text evidence="1">The sequence shown here is derived from an EMBL/GenBank/DDBJ whole genome shotgun (WGS) entry which is preliminary data.</text>
</comment>
<dbReference type="AlphaFoldDB" id="A0A246K009"/>
<dbReference type="OrthoDB" id="9777638at2"/>
<dbReference type="PANTHER" id="PTHR43861">
    <property type="entry name" value="TRANS-ACONITATE 2-METHYLTRANSFERASE-RELATED"/>
    <property type="match status" value="1"/>
</dbReference>
<protein>
    <recommendedName>
        <fullName evidence="3">Methyltransferase type 12</fullName>
    </recommendedName>
</protein>
<proteinExistence type="predicted"/>
<dbReference type="SUPFAM" id="SSF53335">
    <property type="entry name" value="S-adenosyl-L-methionine-dependent methyltransferases"/>
    <property type="match status" value="1"/>
</dbReference>
<dbReference type="Proteomes" id="UP000197361">
    <property type="component" value="Unassembled WGS sequence"/>
</dbReference>
<dbReference type="RefSeq" id="WP_088439189.1">
    <property type="nucleotide sequence ID" value="NZ_BMMC01000015.1"/>
</dbReference>
<dbReference type="Pfam" id="PF13489">
    <property type="entry name" value="Methyltransf_23"/>
    <property type="match status" value="1"/>
</dbReference>
<keyword evidence="2" id="KW-1185">Reference proteome</keyword>
<reference evidence="1 2" key="1">
    <citation type="journal article" date="2010" name="Int. J. Syst. Evol. Microbiol.">
        <title>Sphingopyxis bauzanensis sp. nov., a psychrophilic bacterium isolated from soil.</title>
        <authorList>
            <person name="Zhang D.C."/>
            <person name="Liu H.C."/>
            <person name="Xin Y.H."/>
            <person name="Zhou Y.G."/>
            <person name="Schinner F."/>
            <person name="Margesin R."/>
        </authorList>
    </citation>
    <scope>NUCLEOTIDE SEQUENCE [LARGE SCALE GENOMIC DNA]</scope>
    <source>
        <strain evidence="1 2">DSM 22271</strain>
    </source>
</reference>
<organism evidence="1 2">
    <name type="scientific">Sphingopyxis bauzanensis</name>
    <dbReference type="NCBI Taxonomy" id="651663"/>
    <lineage>
        <taxon>Bacteria</taxon>
        <taxon>Pseudomonadati</taxon>
        <taxon>Pseudomonadota</taxon>
        <taxon>Alphaproteobacteria</taxon>
        <taxon>Sphingomonadales</taxon>
        <taxon>Sphingomonadaceae</taxon>
        <taxon>Sphingopyxis</taxon>
    </lineage>
</organism>